<proteinExistence type="predicted"/>
<dbReference type="GO" id="GO:0042144">
    <property type="term" value="P:vacuole fusion, non-autophagic"/>
    <property type="evidence" value="ECO:0000318"/>
    <property type="project" value="GO_Central"/>
</dbReference>
<dbReference type="VEuPathDB" id="TrichDB:TVAGG3_0454140"/>
<accession>A2G4I2</accession>
<feature type="domain" description="Vps16 C-terminal" evidence="1">
    <location>
        <begin position="616"/>
        <end position="746"/>
    </location>
</feature>
<evidence type="ECO:0000313" key="3">
    <source>
        <dbReference type="Proteomes" id="UP000001542"/>
    </source>
</evidence>
<dbReference type="GO" id="GO:0006886">
    <property type="term" value="P:intracellular protein transport"/>
    <property type="evidence" value="ECO:0007669"/>
    <property type="project" value="InterPro"/>
</dbReference>
<dbReference type="EMBL" id="DS114375">
    <property type="protein sequence ID" value="EAX87932.1"/>
    <property type="molecule type" value="Genomic_DNA"/>
</dbReference>
<sequence>MKNSDDFISKIQNDLNCQHYISECDTGFISNDKSLLTPCYFGGPILKRLNDASKVFQFYSNAGLQIGSPFTYRNAFDIHTIYIFPDCTVGFLHKDSTLVIVKASGMIETVFSPIADVVSSQSSYLGLTFLTKNGLIIFVNAFKKSVDITISVDPTITPVNVALHSLTNETFIIVSDDHNIYLKSRTNLQYLAGLDSLPQKLYVPIDGKIGIAVISTVGVVFPIDSSIQDHIPFVSLEECEIAGWCDDIFVSFSNSEISIFSNFNYIQTVRFDDLRYAFSDYKTIRVLTSQGLYVIVPEIKEITDFKSSPERDTINLLINSYKLYENKSIECLFNTENLDYSDVVEKMVRIAPYILDFDIQRTIMNTSSFVRSSTNSFSLNFSNFAEIIKNIKFINTMFLERKISFTTTPYMVSFLENNLFTDFYTFSVERLCNLLLYNEAARLSDFYGMSEAIVSEKWAVDYLSLKGQDSINFVINRLKSIPNVNYREIADNCLKRNFPSSAVTFANQLTCVKDRVQFLLPLSLKESIDSSINNLDGSSIVSVWKKTGQELSQMRDTILYCKWMNTKLPLEFNEFATYIYVFFEQNMKRTKSYGNDTKVLEAGLAAIPENDVYYKQACHSQIALNIMLDKKKSDKSSLSFTKSPRQYMKEAVINNDEEMFKKIKDKYHFSDQMSSVIRLQALASNEMWSQFDNATRSEPPCGWMTVCDIVFAAGNFEKAKNFVRMAPTSQQKLAMCDKLKMWTEARIMCEELKLNELTEKYRNLELASHL</sequence>
<dbReference type="GO" id="GO:0003779">
    <property type="term" value="F:actin binding"/>
    <property type="evidence" value="ECO:0000318"/>
    <property type="project" value="GO_Central"/>
</dbReference>
<dbReference type="SMR" id="A2G4I2"/>
<dbReference type="InterPro" id="IPR006925">
    <property type="entry name" value="Vps16_C"/>
</dbReference>
<protein>
    <recommendedName>
        <fullName evidence="1">Vps16 C-terminal domain-containing protein</fullName>
    </recommendedName>
</protein>
<dbReference type="Pfam" id="PF04840">
    <property type="entry name" value="Vps16_C"/>
    <property type="match status" value="1"/>
</dbReference>
<dbReference type="Proteomes" id="UP000001542">
    <property type="component" value="Unassembled WGS sequence"/>
</dbReference>
<gene>
    <name evidence="2" type="ORF">TVAG_054650</name>
</gene>
<dbReference type="VEuPathDB" id="TrichDB:TVAG_054650"/>
<evidence type="ECO:0000259" key="1">
    <source>
        <dbReference type="Pfam" id="PF04840"/>
    </source>
</evidence>
<dbReference type="RefSeq" id="XP_001300862.1">
    <property type="nucleotide sequence ID" value="XM_001300861.1"/>
</dbReference>
<evidence type="ECO:0000313" key="2">
    <source>
        <dbReference type="EMBL" id="EAX87932.1"/>
    </source>
</evidence>
<dbReference type="InterPro" id="IPR016534">
    <property type="entry name" value="VPS16"/>
</dbReference>
<dbReference type="AlphaFoldDB" id="A2G4I2"/>
<dbReference type="GO" id="GO:0016197">
    <property type="term" value="P:endosomal transport"/>
    <property type="evidence" value="ECO:0000318"/>
    <property type="project" value="GO_Central"/>
</dbReference>
<organism evidence="2 3">
    <name type="scientific">Trichomonas vaginalis (strain ATCC PRA-98 / G3)</name>
    <dbReference type="NCBI Taxonomy" id="412133"/>
    <lineage>
        <taxon>Eukaryota</taxon>
        <taxon>Metamonada</taxon>
        <taxon>Parabasalia</taxon>
        <taxon>Trichomonadida</taxon>
        <taxon>Trichomonadidae</taxon>
        <taxon>Trichomonas</taxon>
    </lineage>
</organism>
<dbReference type="GO" id="GO:0030897">
    <property type="term" value="C:HOPS complex"/>
    <property type="evidence" value="ECO:0000318"/>
    <property type="project" value="GO_Central"/>
</dbReference>
<dbReference type="PANTHER" id="PTHR12811:SF0">
    <property type="entry name" value="VACUOLAR PROTEIN SORTING-ASSOCIATED PROTEIN 16 HOMOLOG"/>
    <property type="match status" value="1"/>
</dbReference>
<dbReference type="GO" id="GO:0005768">
    <property type="term" value="C:endosome"/>
    <property type="evidence" value="ECO:0000318"/>
    <property type="project" value="GO_Central"/>
</dbReference>
<dbReference type="STRING" id="5722.A2G4I2"/>
<reference evidence="2" key="1">
    <citation type="submission" date="2006-10" db="EMBL/GenBank/DDBJ databases">
        <authorList>
            <person name="Amadeo P."/>
            <person name="Zhao Q."/>
            <person name="Wortman J."/>
            <person name="Fraser-Liggett C."/>
            <person name="Carlton J."/>
        </authorList>
    </citation>
    <scope>NUCLEOTIDE SEQUENCE</scope>
    <source>
        <strain evidence="2">G3</strain>
    </source>
</reference>
<reference evidence="2" key="2">
    <citation type="journal article" date="2007" name="Science">
        <title>Draft genome sequence of the sexually transmitted pathogen Trichomonas vaginalis.</title>
        <authorList>
            <person name="Carlton J.M."/>
            <person name="Hirt R.P."/>
            <person name="Silva J.C."/>
            <person name="Delcher A.L."/>
            <person name="Schatz M."/>
            <person name="Zhao Q."/>
            <person name="Wortman J.R."/>
            <person name="Bidwell S.L."/>
            <person name="Alsmark U.C.M."/>
            <person name="Besteiro S."/>
            <person name="Sicheritz-Ponten T."/>
            <person name="Noel C.J."/>
            <person name="Dacks J.B."/>
            <person name="Foster P.G."/>
            <person name="Simillion C."/>
            <person name="Van de Peer Y."/>
            <person name="Miranda-Saavedra D."/>
            <person name="Barton G.J."/>
            <person name="Westrop G.D."/>
            <person name="Mueller S."/>
            <person name="Dessi D."/>
            <person name="Fiori P.L."/>
            <person name="Ren Q."/>
            <person name="Paulsen I."/>
            <person name="Zhang H."/>
            <person name="Bastida-Corcuera F.D."/>
            <person name="Simoes-Barbosa A."/>
            <person name="Brown M.T."/>
            <person name="Hayes R.D."/>
            <person name="Mukherjee M."/>
            <person name="Okumura C.Y."/>
            <person name="Schneider R."/>
            <person name="Smith A.J."/>
            <person name="Vanacova S."/>
            <person name="Villalvazo M."/>
            <person name="Haas B.J."/>
            <person name="Pertea M."/>
            <person name="Feldblyum T.V."/>
            <person name="Utterback T.R."/>
            <person name="Shu C.L."/>
            <person name="Osoegawa K."/>
            <person name="de Jong P.J."/>
            <person name="Hrdy I."/>
            <person name="Horvathova L."/>
            <person name="Zubacova Z."/>
            <person name="Dolezal P."/>
            <person name="Malik S.B."/>
            <person name="Logsdon J.M. Jr."/>
            <person name="Henze K."/>
            <person name="Gupta A."/>
            <person name="Wang C.C."/>
            <person name="Dunne R.L."/>
            <person name="Upcroft J.A."/>
            <person name="Upcroft P."/>
            <person name="White O."/>
            <person name="Salzberg S.L."/>
            <person name="Tang P."/>
            <person name="Chiu C.-H."/>
            <person name="Lee Y.-S."/>
            <person name="Embley T.M."/>
            <person name="Coombs G.H."/>
            <person name="Mottram J.C."/>
            <person name="Tachezy J."/>
            <person name="Fraser-Liggett C.M."/>
            <person name="Johnson P.J."/>
        </authorList>
    </citation>
    <scope>NUCLEOTIDE SEQUENCE [LARGE SCALE GENOMIC DNA]</scope>
    <source>
        <strain evidence="2">G3</strain>
    </source>
</reference>
<name>A2G4I2_TRIV3</name>
<keyword evidence="3" id="KW-1185">Reference proteome</keyword>
<dbReference type="KEGG" id="tva:4745586"/>
<dbReference type="PANTHER" id="PTHR12811">
    <property type="entry name" value="VACUOLAR PROTEIN SORTING VPS16"/>
    <property type="match status" value="1"/>
</dbReference>
<dbReference type="InParanoid" id="A2G4I2"/>